<comment type="caution">
    <text evidence="7">The sequence shown here is derived from an EMBL/GenBank/DDBJ whole genome shotgun (WGS) entry which is preliminary data.</text>
</comment>
<keyword evidence="5" id="KW-0963">Cytoplasm</keyword>
<dbReference type="EMBL" id="LYUB02000009">
    <property type="protein sequence ID" value="OVF08095.1"/>
    <property type="molecule type" value="Genomic_DNA"/>
</dbReference>
<evidence type="ECO:0000256" key="3">
    <source>
        <dbReference type="ARBA" id="ARBA00006172"/>
    </source>
</evidence>
<dbReference type="GO" id="GO:0005634">
    <property type="term" value="C:nucleus"/>
    <property type="evidence" value="ECO:0007669"/>
    <property type="project" value="UniProtKB-SubCell"/>
</dbReference>
<keyword evidence="6" id="KW-0539">Nucleus</keyword>
<proteinExistence type="inferred from homology"/>
<protein>
    <recommendedName>
        <fullName evidence="4">Protein LOT5</fullName>
    </recommendedName>
</protein>
<evidence type="ECO:0000313" key="8">
    <source>
        <dbReference type="Proteomes" id="UP000195602"/>
    </source>
</evidence>
<dbReference type="Pfam" id="PF03517">
    <property type="entry name" value="Voldacs"/>
    <property type="match status" value="1"/>
</dbReference>
<evidence type="ECO:0000256" key="1">
    <source>
        <dbReference type="ARBA" id="ARBA00004123"/>
    </source>
</evidence>
<evidence type="ECO:0000313" key="7">
    <source>
        <dbReference type="EMBL" id="OVF08095.1"/>
    </source>
</evidence>
<dbReference type="KEGG" id="clus:A9F13_09g00121"/>
<dbReference type="Gene3D" id="2.30.29.30">
    <property type="entry name" value="Pleckstrin-homology domain (PH domain)/Phosphotyrosine-binding domain (PTB)"/>
    <property type="match status" value="1"/>
</dbReference>
<dbReference type="Proteomes" id="UP000195602">
    <property type="component" value="Unassembled WGS sequence"/>
</dbReference>
<name>A0AA91PYZ5_CLALS</name>
<evidence type="ECO:0000256" key="6">
    <source>
        <dbReference type="ARBA" id="ARBA00023242"/>
    </source>
</evidence>
<evidence type="ECO:0000256" key="2">
    <source>
        <dbReference type="ARBA" id="ARBA00004496"/>
    </source>
</evidence>
<organism evidence="7 8">
    <name type="scientific">Clavispora lusitaniae</name>
    <name type="common">Candida lusitaniae</name>
    <dbReference type="NCBI Taxonomy" id="36911"/>
    <lineage>
        <taxon>Eukaryota</taxon>
        <taxon>Fungi</taxon>
        <taxon>Dikarya</taxon>
        <taxon>Ascomycota</taxon>
        <taxon>Saccharomycotina</taxon>
        <taxon>Pichiomycetes</taxon>
        <taxon>Metschnikowiaceae</taxon>
        <taxon>Clavispora</taxon>
    </lineage>
</organism>
<gene>
    <name evidence="7" type="ORF">A9F13_09g00121</name>
</gene>
<comment type="subcellular location">
    <subcellularLocation>
        <location evidence="2">Cytoplasm</location>
    </subcellularLocation>
    <subcellularLocation>
        <location evidence="1">Nucleus</location>
    </subcellularLocation>
</comment>
<dbReference type="OMA" id="HEQPNVE"/>
<dbReference type="AlphaFoldDB" id="A0AA91PYZ5"/>
<sequence length="271" mass="29261">MARSPHIIHECPSVENTLSVAAYQAQYPAWYSSDNDKFVYHAGGPNYTLALAHGQNVVLDPTVASMVGPVALFVLDTSLVLWSDRCSSGLDIPYTSISLHALQDTAHGAVLYLQLLTCDLWHFSAPDGRVQTVEITLSEHSPQEPMFGATHTILEVYDALGACSALHYDTDSASEDESAFGAAIPMQWLDSTDCAMDHAADTETPSEHTHMSNGLTSVEWVNDGVADDLDPGRADTDIEAGMNVAMHTTQIAGTVRRRRSSGSVNKTRKIG</sequence>
<accession>A0AA91PYZ5</accession>
<evidence type="ECO:0000256" key="4">
    <source>
        <dbReference type="ARBA" id="ARBA00015935"/>
    </source>
</evidence>
<dbReference type="InterPro" id="IPR011993">
    <property type="entry name" value="PH-like_dom_sf"/>
</dbReference>
<comment type="similarity">
    <text evidence="3">Belongs to the LOT5 family.</text>
</comment>
<evidence type="ECO:0000256" key="5">
    <source>
        <dbReference type="ARBA" id="ARBA00022490"/>
    </source>
</evidence>
<dbReference type="GO" id="GO:0005737">
    <property type="term" value="C:cytoplasm"/>
    <property type="evidence" value="ECO:0007669"/>
    <property type="project" value="UniProtKB-SubCell"/>
</dbReference>
<reference evidence="7 8" key="1">
    <citation type="submission" date="2017-04" db="EMBL/GenBank/DDBJ databases">
        <title>Draft genome of the yeast Clavispora lusitaniae type strain CBS 6936.</title>
        <authorList>
            <person name="Durrens P."/>
            <person name="Klopp C."/>
            <person name="Biteau N."/>
            <person name="Fitton-Ouhabi V."/>
            <person name="Dementhon K."/>
            <person name="Accoceberry I."/>
            <person name="Sherman D.J."/>
            <person name="Noel T."/>
        </authorList>
    </citation>
    <scope>NUCLEOTIDE SEQUENCE [LARGE SCALE GENOMIC DNA]</scope>
    <source>
        <strain evidence="7 8">CBS 6936</strain>
    </source>
</reference>
<dbReference type="InterPro" id="IPR039924">
    <property type="entry name" value="ICln/Lot5/Saf5"/>
</dbReference>